<dbReference type="Proteomes" id="UP001321861">
    <property type="component" value="Chromosome"/>
</dbReference>
<keyword evidence="2" id="KW-1185">Reference proteome</keyword>
<sequence length="96" mass="10374">MNEILTDFNVASNKATRIKTATDNLNSSSSVNQDGDTKMLGNASAHKAIAATKHSAQKISQVVNSASQHLRSVAKDFEAADQEISQKLFEAAGWRR</sequence>
<dbReference type="EMBL" id="AP026802">
    <property type="protein sequence ID" value="BDR59340.1"/>
    <property type="molecule type" value="Genomic_DNA"/>
</dbReference>
<evidence type="ECO:0000313" key="2">
    <source>
        <dbReference type="Proteomes" id="UP001321861"/>
    </source>
</evidence>
<dbReference type="KEGG" id="xap:XA3_17810"/>
<gene>
    <name evidence="1" type="ORF">XA3_17810</name>
</gene>
<evidence type="ECO:0000313" key="1">
    <source>
        <dbReference type="EMBL" id="BDR59340.1"/>
    </source>
</evidence>
<dbReference type="RefSeq" id="WP_317635141.1">
    <property type="nucleotide sequence ID" value="NZ_AP026802.1"/>
</dbReference>
<organism evidence="1 2">
    <name type="scientific">Xylocopilactobacillus apicola</name>
    <dbReference type="NCBI Taxonomy" id="2932184"/>
    <lineage>
        <taxon>Bacteria</taxon>
        <taxon>Bacillati</taxon>
        <taxon>Bacillota</taxon>
        <taxon>Bacilli</taxon>
        <taxon>Lactobacillales</taxon>
        <taxon>Lactobacillaceae</taxon>
        <taxon>Xylocopilactobacillus</taxon>
    </lineage>
</organism>
<reference evidence="1 2" key="1">
    <citation type="journal article" date="2023" name="Microbiol. Spectr.">
        <title>Symbiosis of Carpenter Bees with Uncharacterized Lactic Acid Bacteria Showing NAD Auxotrophy.</title>
        <authorList>
            <person name="Kawasaki S."/>
            <person name="Ozawa K."/>
            <person name="Mori T."/>
            <person name="Yamamoto A."/>
            <person name="Ito M."/>
            <person name="Ohkuma M."/>
            <person name="Sakamoto M."/>
            <person name="Matsutani M."/>
        </authorList>
    </citation>
    <scope>NUCLEOTIDE SEQUENCE [LARGE SCALE GENOMIC DNA]</scope>
    <source>
        <strain evidence="1 2">XA3</strain>
    </source>
</reference>
<accession>A0AAU9DH74</accession>
<dbReference type="InterPro" id="IPR021477">
    <property type="entry name" value="TVIIS_effector_SACOL2603_fam"/>
</dbReference>
<name>A0AAU9DH74_9LACO</name>
<dbReference type="AlphaFoldDB" id="A0AAU9DH74"/>
<proteinExistence type="predicted"/>
<evidence type="ECO:0008006" key="3">
    <source>
        <dbReference type="Google" id="ProtNLM"/>
    </source>
</evidence>
<dbReference type="NCBIfam" id="TIGR04197">
    <property type="entry name" value="T7SS_SACOL2603"/>
    <property type="match status" value="1"/>
</dbReference>
<protein>
    <recommendedName>
        <fullName evidence="3">TIGR04197 family type VII secretion effector</fullName>
    </recommendedName>
</protein>